<keyword evidence="1" id="KW-0732">Signal</keyword>
<proteinExistence type="predicted"/>
<evidence type="ECO:0000313" key="3">
    <source>
        <dbReference type="Proteomes" id="UP000516369"/>
    </source>
</evidence>
<reference evidence="2 3" key="1">
    <citation type="submission" date="2020-05" db="EMBL/GenBank/DDBJ databases">
        <title>Complete closed genome sequence of Defluviicoccus vanus.</title>
        <authorList>
            <person name="Bessarab I."/>
            <person name="Arumugam K."/>
            <person name="Maszenan A.M."/>
            <person name="Seviour R.J."/>
            <person name="Williams R.B."/>
        </authorList>
    </citation>
    <scope>NUCLEOTIDE SEQUENCE [LARGE SCALE GENOMIC DNA]</scope>
    <source>
        <strain evidence="2 3">Ben 114</strain>
    </source>
</reference>
<evidence type="ECO:0000256" key="1">
    <source>
        <dbReference type="SAM" id="SignalP"/>
    </source>
</evidence>
<dbReference type="KEGG" id="dvn:HQ394_10775"/>
<gene>
    <name evidence="2" type="ORF">HQ394_10775</name>
</gene>
<keyword evidence="3" id="KW-1185">Reference proteome</keyword>
<dbReference type="AlphaFoldDB" id="A0A7H1N1Y3"/>
<evidence type="ECO:0000313" key="2">
    <source>
        <dbReference type="EMBL" id="QNT69719.1"/>
    </source>
</evidence>
<dbReference type="Proteomes" id="UP000516369">
    <property type="component" value="Chromosome"/>
</dbReference>
<organism evidence="2 3">
    <name type="scientific">Defluviicoccus vanus</name>
    <dbReference type="NCBI Taxonomy" id="111831"/>
    <lineage>
        <taxon>Bacteria</taxon>
        <taxon>Pseudomonadati</taxon>
        <taxon>Pseudomonadota</taxon>
        <taxon>Alphaproteobacteria</taxon>
        <taxon>Rhodospirillales</taxon>
        <taxon>Rhodospirillaceae</taxon>
        <taxon>Defluviicoccus</taxon>
    </lineage>
</organism>
<protein>
    <submittedName>
        <fullName evidence="2">Uncharacterized protein</fullName>
    </submittedName>
</protein>
<dbReference type="EMBL" id="CP053923">
    <property type="protein sequence ID" value="QNT69719.1"/>
    <property type="molecule type" value="Genomic_DNA"/>
</dbReference>
<feature type="chain" id="PRO_5028943607" evidence="1">
    <location>
        <begin position="27"/>
        <end position="116"/>
    </location>
</feature>
<sequence>MTMKMALLAPVAGVLMLIGGTVGAQAQDATCSAEISAYLKQFGVDSSKMTDTTITAQHWAHKGGSGDGPIFGYSFQGTPAQCSSGSIQMGLDLGCAVSHAATTPGCSIKGIPSVWW</sequence>
<name>A0A7H1N1Y3_9PROT</name>
<feature type="signal peptide" evidence="1">
    <location>
        <begin position="1"/>
        <end position="26"/>
    </location>
</feature>
<accession>A0A7H1N1Y3</accession>